<feature type="transmembrane region" description="Helical" evidence="8">
    <location>
        <begin position="12"/>
        <end position="33"/>
    </location>
</feature>
<evidence type="ECO:0000256" key="1">
    <source>
        <dbReference type="ARBA" id="ARBA00004651"/>
    </source>
</evidence>
<feature type="transmembrane region" description="Helical" evidence="8">
    <location>
        <begin position="45"/>
        <end position="68"/>
    </location>
</feature>
<reference evidence="10" key="1">
    <citation type="submission" date="2017-08" db="EMBL/GenBank/DDBJ databases">
        <authorList>
            <person name="Imhoff J.F."/>
            <person name="Rahn T."/>
            <person name="Kuenzel S."/>
            <person name="Neulinger S.C."/>
        </authorList>
    </citation>
    <scope>NUCLEOTIDE SEQUENCE</scope>
    <source>
        <strain evidence="10">IM 151</strain>
    </source>
</reference>
<feature type="transmembrane region" description="Helical" evidence="8">
    <location>
        <begin position="164"/>
        <end position="186"/>
    </location>
</feature>
<evidence type="ECO:0000256" key="5">
    <source>
        <dbReference type="ARBA" id="ARBA00022692"/>
    </source>
</evidence>
<dbReference type="PROSITE" id="PS50850">
    <property type="entry name" value="MFS"/>
    <property type="match status" value="1"/>
</dbReference>
<keyword evidence="11" id="KW-1185">Reference proteome</keyword>
<reference evidence="10" key="2">
    <citation type="journal article" date="2020" name="Microorganisms">
        <title>Osmotic Adaptation and Compatible Solute Biosynthesis of Phototrophic Bacteria as Revealed from Genome Analyses.</title>
        <authorList>
            <person name="Imhoff J.F."/>
            <person name="Rahn T."/>
            <person name="Kunzel S."/>
            <person name="Keller A."/>
            <person name="Neulinger S.C."/>
        </authorList>
    </citation>
    <scope>NUCLEOTIDE SEQUENCE</scope>
    <source>
        <strain evidence="10">IM 151</strain>
    </source>
</reference>
<evidence type="ECO:0000313" key="11">
    <source>
        <dbReference type="Proteomes" id="UP001041814"/>
    </source>
</evidence>
<dbReference type="InterPro" id="IPR011701">
    <property type="entry name" value="MFS"/>
</dbReference>
<feature type="transmembrane region" description="Helical" evidence="8">
    <location>
        <begin position="109"/>
        <end position="127"/>
    </location>
</feature>
<feature type="transmembrane region" description="Helical" evidence="8">
    <location>
        <begin position="80"/>
        <end position="97"/>
    </location>
</feature>
<evidence type="ECO:0000256" key="6">
    <source>
        <dbReference type="ARBA" id="ARBA00022989"/>
    </source>
</evidence>
<dbReference type="PANTHER" id="PTHR43271">
    <property type="entry name" value="BLL2771 PROTEIN"/>
    <property type="match status" value="1"/>
</dbReference>
<comment type="subcellular location">
    <subcellularLocation>
        <location evidence="1">Cell membrane</location>
        <topology evidence="1">Multi-pass membrane protein</topology>
    </subcellularLocation>
</comment>
<keyword evidence="3" id="KW-0813">Transport</keyword>
<name>A0ABS1E2A6_RUBGE</name>
<keyword evidence="7 8" id="KW-0472">Membrane</keyword>
<evidence type="ECO:0000256" key="4">
    <source>
        <dbReference type="ARBA" id="ARBA00022475"/>
    </source>
</evidence>
<evidence type="ECO:0000256" key="3">
    <source>
        <dbReference type="ARBA" id="ARBA00022448"/>
    </source>
</evidence>
<accession>A0ABS1E2A6</accession>
<evidence type="ECO:0000259" key="9">
    <source>
        <dbReference type="PROSITE" id="PS50850"/>
    </source>
</evidence>
<feature type="transmembrane region" description="Helical" evidence="8">
    <location>
        <begin position="306"/>
        <end position="327"/>
    </location>
</feature>
<sequence>MNPTSCLHPPSTSLRLLLTLCALAVVSQLYVPLPILPQLARELDVAPGVAAGAAGAFGLAYAAGFLVFGPLSDRLGRRRVMVWGLCALALLTAAVAWSRAAPLLMAGRALQGFAAAAFPPVVIAYLAERGSARQRSWALAWLSTAFLCAGLLGQIYGGAVAGRWGLGVAMLPLALVYAATAGALALTPADPLPAARPDRWLAIYRPLGTLLADARLRRVYAPALLLLMCFVAFYLALDAQAGSALQALGITPLAARAVALPGFLMPLAAAVVMPKVGARRLVALGLGLASAGMAACAAAGSAHPLGLLAASVLFAAGLGLSVPSLIARVAGLADAPARGLAVALYTFVLFVGASVGPWLAQATAHWPLATTLWLLAALLGAATVYAVSGRDSPGASGPRTA</sequence>
<dbReference type="EMBL" id="NRRU01000134">
    <property type="protein sequence ID" value="MBK1715580.1"/>
    <property type="molecule type" value="Genomic_DNA"/>
</dbReference>
<keyword evidence="4" id="KW-1003">Cell membrane</keyword>
<dbReference type="RefSeq" id="WP_200380107.1">
    <property type="nucleotide sequence ID" value="NZ_NRRU01000134.1"/>
</dbReference>
<organism evidence="10 11">
    <name type="scientific">Rubrivivax gelatinosus</name>
    <name type="common">Rhodocyclus gelatinosus</name>
    <name type="synonym">Rhodopseudomonas gelatinosa</name>
    <dbReference type="NCBI Taxonomy" id="28068"/>
    <lineage>
        <taxon>Bacteria</taxon>
        <taxon>Pseudomonadati</taxon>
        <taxon>Pseudomonadota</taxon>
        <taxon>Betaproteobacteria</taxon>
        <taxon>Burkholderiales</taxon>
        <taxon>Sphaerotilaceae</taxon>
        <taxon>Rubrivivax</taxon>
    </lineage>
</organism>
<dbReference type="Gene3D" id="1.20.1250.20">
    <property type="entry name" value="MFS general substrate transporter like domains"/>
    <property type="match status" value="1"/>
</dbReference>
<proteinExistence type="inferred from homology"/>
<keyword evidence="5 8" id="KW-0812">Transmembrane</keyword>
<comment type="similarity">
    <text evidence="2">Belongs to the major facilitator superfamily.</text>
</comment>
<feature type="transmembrane region" description="Helical" evidence="8">
    <location>
        <begin position="139"/>
        <end position="158"/>
    </location>
</feature>
<feature type="transmembrane region" description="Helical" evidence="8">
    <location>
        <begin position="366"/>
        <end position="387"/>
    </location>
</feature>
<dbReference type="PANTHER" id="PTHR43271:SF2">
    <property type="entry name" value="BLL2771 PROTEIN"/>
    <property type="match status" value="1"/>
</dbReference>
<feature type="transmembrane region" description="Helical" evidence="8">
    <location>
        <begin position="339"/>
        <end position="360"/>
    </location>
</feature>
<dbReference type="InterPro" id="IPR036259">
    <property type="entry name" value="MFS_trans_sf"/>
</dbReference>
<evidence type="ECO:0000313" key="10">
    <source>
        <dbReference type="EMBL" id="MBK1715580.1"/>
    </source>
</evidence>
<dbReference type="InterPro" id="IPR020846">
    <property type="entry name" value="MFS_dom"/>
</dbReference>
<evidence type="ECO:0000256" key="2">
    <source>
        <dbReference type="ARBA" id="ARBA00008335"/>
    </source>
</evidence>
<evidence type="ECO:0000256" key="8">
    <source>
        <dbReference type="SAM" id="Phobius"/>
    </source>
</evidence>
<feature type="transmembrane region" description="Helical" evidence="8">
    <location>
        <begin position="257"/>
        <end position="274"/>
    </location>
</feature>
<dbReference type="Pfam" id="PF07690">
    <property type="entry name" value="MFS_1"/>
    <property type="match status" value="1"/>
</dbReference>
<keyword evidence="6 8" id="KW-1133">Transmembrane helix</keyword>
<gene>
    <name evidence="10" type="ORF">CKO43_22785</name>
</gene>
<evidence type="ECO:0000256" key="7">
    <source>
        <dbReference type="ARBA" id="ARBA00023136"/>
    </source>
</evidence>
<protein>
    <submittedName>
        <fullName evidence="10">MFS transporter</fullName>
    </submittedName>
</protein>
<feature type="domain" description="Major facilitator superfamily (MFS) profile" evidence="9">
    <location>
        <begin position="14"/>
        <end position="394"/>
    </location>
</feature>
<dbReference type="SUPFAM" id="SSF103473">
    <property type="entry name" value="MFS general substrate transporter"/>
    <property type="match status" value="1"/>
</dbReference>
<feature type="transmembrane region" description="Helical" evidence="8">
    <location>
        <begin position="219"/>
        <end position="237"/>
    </location>
</feature>
<comment type="caution">
    <text evidence="10">The sequence shown here is derived from an EMBL/GenBank/DDBJ whole genome shotgun (WGS) entry which is preliminary data.</text>
</comment>
<feature type="transmembrane region" description="Helical" evidence="8">
    <location>
        <begin position="281"/>
        <end position="300"/>
    </location>
</feature>
<dbReference type="Proteomes" id="UP001041814">
    <property type="component" value="Unassembled WGS sequence"/>
</dbReference>